<evidence type="ECO:0000313" key="1">
    <source>
        <dbReference type="EMBL" id="CAH0020160.1"/>
    </source>
</evidence>
<gene>
    <name evidence="1" type="ORF">CRHIZ90672A_00017969</name>
</gene>
<accession>A0A9N9V6G9</accession>
<name>A0A9N9V6G9_9HYPO</name>
<reference evidence="1" key="1">
    <citation type="submission" date="2021-10" db="EMBL/GenBank/DDBJ databases">
        <authorList>
            <person name="Piombo E."/>
        </authorList>
    </citation>
    <scope>NUCLEOTIDE SEQUENCE</scope>
</reference>
<sequence length="95" mass="10748">MGFNIVLARHRWLDDLDHSVMAEVGGLLKGMQSLGQQIISTQRLYFDGSPSTIEKSTARLHLMYYHVSTNPPRAITSLCIPACFFPDLMRMQAHL</sequence>
<evidence type="ECO:0000313" key="2">
    <source>
        <dbReference type="Proteomes" id="UP000696573"/>
    </source>
</evidence>
<dbReference type="AlphaFoldDB" id="A0A9N9V6G9"/>
<keyword evidence="2" id="KW-1185">Reference proteome</keyword>
<dbReference type="Proteomes" id="UP000696573">
    <property type="component" value="Unassembled WGS sequence"/>
</dbReference>
<protein>
    <submittedName>
        <fullName evidence="1">Uncharacterized protein</fullName>
    </submittedName>
</protein>
<dbReference type="EMBL" id="CABFNQ020000633">
    <property type="protein sequence ID" value="CAH0020160.1"/>
    <property type="molecule type" value="Genomic_DNA"/>
</dbReference>
<feature type="non-terminal residue" evidence="1">
    <location>
        <position position="95"/>
    </location>
</feature>
<organism evidence="1 2">
    <name type="scientific">Clonostachys rhizophaga</name>
    <dbReference type="NCBI Taxonomy" id="160324"/>
    <lineage>
        <taxon>Eukaryota</taxon>
        <taxon>Fungi</taxon>
        <taxon>Dikarya</taxon>
        <taxon>Ascomycota</taxon>
        <taxon>Pezizomycotina</taxon>
        <taxon>Sordariomycetes</taxon>
        <taxon>Hypocreomycetidae</taxon>
        <taxon>Hypocreales</taxon>
        <taxon>Bionectriaceae</taxon>
        <taxon>Clonostachys</taxon>
    </lineage>
</organism>
<comment type="caution">
    <text evidence="1">The sequence shown here is derived from an EMBL/GenBank/DDBJ whole genome shotgun (WGS) entry which is preliminary data.</text>
</comment>
<proteinExistence type="predicted"/>